<dbReference type="AlphaFoldDB" id="A0AB39YE83"/>
<dbReference type="Pfam" id="PF12833">
    <property type="entry name" value="HTH_18"/>
    <property type="match status" value="1"/>
</dbReference>
<dbReference type="Gene3D" id="1.10.10.60">
    <property type="entry name" value="Homeodomain-like"/>
    <property type="match status" value="1"/>
</dbReference>
<sequence length="335" mass="36232">MGLQVTSDAVEAREDRFDWFCETVSNDVMPVTLSTSHAADFQASVTHLDLGVAGLGAVACSPVLSRRTLSHVRRGDPEHLQLALITKGTFRISQRGNDSVLAGGLVLTDTSRPSEGACIGGQVETVIMRIPRQALALSSNRVDRLLGQSLAADAGSGAILADFMKSLLTRGPGTHPEELRRMGSVTLDLATAFLAQRLGDPGEAPAETRAQEMLQRVYRFIENNLCDPGLTLQMIADRHNISLRSLHTLFQGEPLTIAAHIRQNRLKRAHTDLASAELSRQPVQTIAARWGFSNATAFSRAFRVAYGVTPTEHRELSLAASRHAEHKSPGPPPTP</sequence>
<dbReference type="SUPFAM" id="SSF46689">
    <property type="entry name" value="Homeodomain-like"/>
    <property type="match status" value="1"/>
</dbReference>
<dbReference type="PANTHER" id="PTHR46796:SF6">
    <property type="entry name" value="ARAC SUBFAMILY"/>
    <property type="match status" value="1"/>
</dbReference>
<dbReference type="PRINTS" id="PR00032">
    <property type="entry name" value="HTHARAC"/>
</dbReference>
<evidence type="ECO:0000256" key="2">
    <source>
        <dbReference type="ARBA" id="ARBA00023125"/>
    </source>
</evidence>
<evidence type="ECO:0000259" key="4">
    <source>
        <dbReference type="PROSITE" id="PS01124"/>
    </source>
</evidence>
<evidence type="ECO:0000313" key="5">
    <source>
        <dbReference type="EMBL" id="XDV68298.1"/>
    </source>
</evidence>
<evidence type="ECO:0000256" key="3">
    <source>
        <dbReference type="ARBA" id="ARBA00023163"/>
    </source>
</evidence>
<dbReference type="GO" id="GO:0003700">
    <property type="term" value="F:DNA-binding transcription factor activity"/>
    <property type="evidence" value="ECO:0007669"/>
    <property type="project" value="InterPro"/>
</dbReference>
<keyword evidence="2" id="KW-0238">DNA-binding</keyword>
<dbReference type="InterPro" id="IPR035418">
    <property type="entry name" value="AraC-bd_2"/>
</dbReference>
<dbReference type="InterPro" id="IPR018060">
    <property type="entry name" value="HTH_AraC"/>
</dbReference>
<dbReference type="PANTHER" id="PTHR46796">
    <property type="entry name" value="HTH-TYPE TRANSCRIPTIONAL ACTIVATOR RHAS-RELATED"/>
    <property type="match status" value="1"/>
</dbReference>
<dbReference type="RefSeq" id="WP_369779836.1">
    <property type="nucleotide sequence ID" value="NZ_CP165727.1"/>
</dbReference>
<name>A0AB39YE83_9ACTN</name>
<proteinExistence type="predicted"/>
<dbReference type="EMBL" id="CP165727">
    <property type="protein sequence ID" value="XDV68298.1"/>
    <property type="molecule type" value="Genomic_DNA"/>
</dbReference>
<keyword evidence="3" id="KW-0804">Transcription</keyword>
<protein>
    <submittedName>
        <fullName evidence="5">Helix-turn-helix domain-containing protein</fullName>
    </submittedName>
</protein>
<dbReference type="SMART" id="SM00342">
    <property type="entry name" value="HTH_ARAC"/>
    <property type="match status" value="1"/>
</dbReference>
<dbReference type="GO" id="GO:0043565">
    <property type="term" value="F:sequence-specific DNA binding"/>
    <property type="evidence" value="ECO:0007669"/>
    <property type="project" value="InterPro"/>
</dbReference>
<reference evidence="5" key="1">
    <citation type="submission" date="2024-08" db="EMBL/GenBank/DDBJ databases">
        <authorList>
            <person name="Yu S.T."/>
        </authorList>
    </citation>
    <scope>NUCLEOTIDE SEQUENCE</scope>
    <source>
        <strain evidence="5">R33</strain>
    </source>
</reference>
<organism evidence="5">
    <name type="scientific">Streptomyces sp. R33</name>
    <dbReference type="NCBI Taxonomy" id="3238629"/>
    <lineage>
        <taxon>Bacteria</taxon>
        <taxon>Bacillati</taxon>
        <taxon>Actinomycetota</taxon>
        <taxon>Actinomycetes</taxon>
        <taxon>Kitasatosporales</taxon>
        <taxon>Streptomycetaceae</taxon>
        <taxon>Streptomyces</taxon>
    </lineage>
</organism>
<dbReference type="InterPro" id="IPR020449">
    <property type="entry name" value="Tscrpt_reg_AraC-type_HTH"/>
</dbReference>
<dbReference type="InterPro" id="IPR050204">
    <property type="entry name" value="AraC_XylS_family_regulators"/>
</dbReference>
<keyword evidence="1" id="KW-0805">Transcription regulation</keyword>
<feature type="domain" description="HTH araC/xylS-type" evidence="4">
    <location>
        <begin position="215"/>
        <end position="316"/>
    </location>
</feature>
<evidence type="ECO:0000256" key="1">
    <source>
        <dbReference type="ARBA" id="ARBA00023015"/>
    </source>
</evidence>
<dbReference type="PROSITE" id="PS01124">
    <property type="entry name" value="HTH_ARAC_FAMILY_2"/>
    <property type="match status" value="1"/>
</dbReference>
<dbReference type="Pfam" id="PF14525">
    <property type="entry name" value="AraC_binding_2"/>
    <property type="match status" value="1"/>
</dbReference>
<gene>
    <name evidence="5" type="ORF">AB5J51_37905</name>
</gene>
<accession>A0AB39YE83</accession>
<dbReference type="InterPro" id="IPR009057">
    <property type="entry name" value="Homeodomain-like_sf"/>
</dbReference>